<accession>A0AAD9KLC1</accession>
<dbReference type="Pfam" id="PF00179">
    <property type="entry name" value="UQ_con"/>
    <property type="match status" value="1"/>
</dbReference>
<dbReference type="InterPro" id="IPR016135">
    <property type="entry name" value="UBQ-conjugating_enzyme/RWD"/>
</dbReference>
<dbReference type="SMART" id="SM00212">
    <property type="entry name" value="UBCc"/>
    <property type="match status" value="1"/>
</dbReference>
<comment type="caution">
    <text evidence="2">The sequence shown here is derived from an EMBL/GenBank/DDBJ whole genome shotgun (WGS) entry which is preliminary data.</text>
</comment>
<name>A0AAD9KLC1_RIDPI</name>
<dbReference type="SUPFAM" id="SSF54495">
    <property type="entry name" value="UBC-like"/>
    <property type="match status" value="1"/>
</dbReference>
<evidence type="ECO:0000259" key="1">
    <source>
        <dbReference type="PROSITE" id="PS50127"/>
    </source>
</evidence>
<dbReference type="AlphaFoldDB" id="A0AAD9KLC1"/>
<sequence length="361" mass="40111">MSTAKDFHRCLRNLHRFTDGQVTVVEWDIGVLSTLVVDVTPNDGLYAGGQFRFQIAVTVGVPKVTCLTNIYHPNIDPESLDGGDGNVCLNIFDDWPPSYGLQDCVQGILFLLHNPNLDDPLAPYFDDHYAKGQFPEKVRSSLRGEEVDGITFSTSLTATETTTSTAPQPEDRELDDTFGLENIFADQKQDVARDEENEFAEQREENVIGHENICAGQKQEDAVGQDVVFAEQNQEDKVGQETICGDQKQELPASPENTYADGETVVDVAASTPVEQLHHTAGGRPLVEECRHLIVTPSSCVILHRPHPKRASLTLVCKHSSQTVTRRLIKLLGVAATCVRYWFSPTQRRPVERSNCYECIV</sequence>
<evidence type="ECO:0000313" key="2">
    <source>
        <dbReference type="EMBL" id="KAK2173264.1"/>
    </source>
</evidence>
<dbReference type="Proteomes" id="UP001209878">
    <property type="component" value="Unassembled WGS sequence"/>
</dbReference>
<reference evidence="2" key="1">
    <citation type="journal article" date="2023" name="Mol. Biol. Evol.">
        <title>Third-Generation Sequencing Reveals the Adaptive Role of the Epigenome in Three Deep-Sea Polychaetes.</title>
        <authorList>
            <person name="Perez M."/>
            <person name="Aroh O."/>
            <person name="Sun Y."/>
            <person name="Lan Y."/>
            <person name="Juniper S.K."/>
            <person name="Young C.R."/>
            <person name="Angers B."/>
            <person name="Qian P.Y."/>
        </authorList>
    </citation>
    <scope>NUCLEOTIDE SEQUENCE</scope>
    <source>
        <strain evidence="2">R07B-5</strain>
    </source>
</reference>
<dbReference type="PANTHER" id="PTHR24068">
    <property type="entry name" value="UBIQUITIN-CONJUGATING ENZYME E2"/>
    <property type="match status" value="1"/>
</dbReference>
<proteinExistence type="predicted"/>
<protein>
    <recommendedName>
        <fullName evidence="1">UBC core domain-containing protein</fullName>
    </recommendedName>
</protein>
<dbReference type="Gene3D" id="3.10.110.10">
    <property type="entry name" value="Ubiquitin Conjugating Enzyme"/>
    <property type="match status" value="1"/>
</dbReference>
<gene>
    <name evidence="2" type="ORF">NP493_889g01076</name>
</gene>
<keyword evidence="3" id="KW-1185">Reference proteome</keyword>
<dbReference type="PROSITE" id="PS50127">
    <property type="entry name" value="UBC_2"/>
    <property type="match status" value="1"/>
</dbReference>
<evidence type="ECO:0000313" key="3">
    <source>
        <dbReference type="Proteomes" id="UP001209878"/>
    </source>
</evidence>
<organism evidence="2 3">
    <name type="scientific">Ridgeia piscesae</name>
    <name type="common">Tubeworm</name>
    <dbReference type="NCBI Taxonomy" id="27915"/>
    <lineage>
        <taxon>Eukaryota</taxon>
        <taxon>Metazoa</taxon>
        <taxon>Spiralia</taxon>
        <taxon>Lophotrochozoa</taxon>
        <taxon>Annelida</taxon>
        <taxon>Polychaeta</taxon>
        <taxon>Sedentaria</taxon>
        <taxon>Canalipalpata</taxon>
        <taxon>Sabellida</taxon>
        <taxon>Siboglinidae</taxon>
        <taxon>Ridgeia</taxon>
    </lineage>
</organism>
<dbReference type="CDD" id="cd23794">
    <property type="entry name" value="UBCc_UBE2F_UBE2M"/>
    <property type="match status" value="1"/>
</dbReference>
<dbReference type="EMBL" id="JAODUO010000889">
    <property type="protein sequence ID" value="KAK2173264.1"/>
    <property type="molecule type" value="Genomic_DNA"/>
</dbReference>
<dbReference type="InterPro" id="IPR000608">
    <property type="entry name" value="UBC"/>
</dbReference>
<feature type="domain" description="UBC core" evidence="1">
    <location>
        <begin position="1"/>
        <end position="151"/>
    </location>
</feature>